<organism evidence="1 2">
    <name type="scientific">Candidimonas nitroreducens</name>
    <dbReference type="NCBI Taxonomy" id="683354"/>
    <lineage>
        <taxon>Bacteria</taxon>
        <taxon>Pseudomonadati</taxon>
        <taxon>Pseudomonadota</taxon>
        <taxon>Betaproteobacteria</taxon>
        <taxon>Burkholderiales</taxon>
        <taxon>Alcaligenaceae</taxon>
        <taxon>Candidimonas</taxon>
    </lineage>
</organism>
<evidence type="ECO:0000313" key="1">
    <source>
        <dbReference type="EMBL" id="OWT56282.1"/>
    </source>
</evidence>
<dbReference type="PANTHER" id="PTHR41260:SF1">
    <property type="entry name" value="PROTEIN ECSC"/>
    <property type="match status" value="1"/>
</dbReference>
<proteinExistence type="predicted"/>
<reference evidence="2" key="1">
    <citation type="submission" date="2017-06" db="EMBL/GenBank/DDBJ databases">
        <title>Herbaspirillum phytohormonus sp. nov., isolated from the root nodule of Robinia pseudoacacia in lead-zinc mine.</title>
        <authorList>
            <person name="Fan M."/>
            <person name="Lin Y."/>
        </authorList>
    </citation>
    <scope>NUCLEOTIDE SEQUENCE [LARGE SCALE GENOMIC DNA]</scope>
    <source>
        <strain evidence="2">SC-089</strain>
    </source>
</reference>
<comment type="caution">
    <text evidence="1">The sequence shown here is derived from an EMBL/GenBank/DDBJ whole genome shotgun (WGS) entry which is preliminary data.</text>
</comment>
<evidence type="ECO:0000313" key="2">
    <source>
        <dbReference type="Proteomes" id="UP000214603"/>
    </source>
</evidence>
<dbReference type="Proteomes" id="UP000214603">
    <property type="component" value="Unassembled WGS sequence"/>
</dbReference>
<accession>A0A225M6F9</accession>
<name>A0A225M6F9_9BURK</name>
<gene>
    <name evidence="1" type="ORF">CEY11_19355</name>
</gene>
<dbReference type="PANTHER" id="PTHR41260">
    <property type="entry name" value="PROTEIN ECSC"/>
    <property type="match status" value="1"/>
</dbReference>
<protein>
    <submittedName>
        <fullName evidence="1">Peptidase</fullName>
    </submittedName>
</protein>
<dbReference type="OrthoDB" id="1238772at2"/>
<dbReference type="EMBL" id="NJIH01000011">
    <property type="protein sequence ID" value="OWT56282.1"/>
    <property type="molecule type" value="Genomic_DNA"/>
</dbReference>
<keyword evidence="2" id="KW-1185">Reference proteome</keyword>
<dbReference type="AlphaFoldDB" id="A0A225M6F9"/>
<dbReference type="InterPro" id="IPR024787">
    <property type="entry name" value="EcsC"/>
</dbReference>
<dbReference type="Pfam" id="PF12787">
    <property type="entry name" value="EcsC"/>
    <property type="match status" value="1"/>
</dbReference>
<sequence>MARQLLENPGLAARMTNLLGTPIEKGLGMLPEGWHGRIAGIARAALSKAADAAIFTLDDTPGGKSADRWHKWGAALSGGVGGFFGLAGLTAELPISTTLMMRSIAAIARSEGESLRDADTRSACLMVFAMGGKAAADDAVDSGYYAVRMALAQAVGHAADYLGTKVTVDKAAAPAMVRLIAAIADRFGIQVTEKAAAQAIPALGAAGGALVNTLFIGHFQDMARGHFVVRRLERKYGEEAVRAAYLALGDR</sequence>